<evidence type="ECO:0000313" key="3">
    <source>
        <dbReference type="Proteomes" id="UP000005206"/>
    </source>
</evidence>
<name>C7YWE6_FUSV7</name>
<reference evidence="2 3" key="1">
    <citation type="journal article" date="2009" name="PLoS Genet.">
        <title>The genome of Nectria haematococca: contribution of supernumerary chromosomes to gene expansion.</title>
        <authorList>
            <person name="Coleman J.J."/>
            <person name="Rounsley S.D."/>
            <person name="Rodriguez-Carres M."/>
            <person name="Kuo A."/>
            <person name="Wasmann C.C."/>
            <person name="Grimwood J."/>
            <person name="Schmutz J."/>
            <person name="Taga M."/>
            <person name="White G.J."/>
            <person name="Zhou S."/>
            <person name="Schwartz D.C."/>
            <person name="Freitag M."/>
            <person name="Ma L.J."/>
            <person name="Danchin E.G."/>
            <person name="Henrissat B."/>
            <person name="Coutinho P.M."/>
            <person name="Nelson D.R."/>
            <person name="Straney D."/>
            <person name="Napoli C.A."/>
            <person name="Barker B.M."/>
            <person name="Gribskov M."/>
            <person name="Rep M."/>
            <person name="Kroken S."/>
            <person name="Molnar I."/>
            <person name="Rensing C."/>
            <person name="Kennell J.C."/>
            <person name="Zamora J."/>
            <person name="Farman M.L."/>
            <person name="Selker E.U."/>
            <person name="Salamov A."/>
            <person name="Shapiro H."/>
            <person name="Pangilinan J."/>
            <person name="Lindquist E."/>
            <person name="Lamers C."/>
            <person name="Grigoriev I.V."/>
            <person name="Geiser D.M."/>
            <person name="Covert S.F."/>
            <person name="Temporini E."/>
            <person name="Vanetten H.D."/>
        </authorList>
    </citation>
    <scope>NUCLEOTIDE SEQUENCE [LARGE SCALE GENOMIC DNA]</scope>
    <source>
        <strain evidence="3">ATCC MYA-4622 / CBS 123669 / FGSC 9596 / NRRL 45880 / 77-13-4</strain>
    </source>
</reference>
<dbReference type="eggNOG" id="ENOG502RPIZ">
    <property type="taxonomic scope" value="Eukaryota"/>
</dbReference>
<dbReference type="KEGG" id="nhe:NECHADRAFT_74275"/>
<feature type="compositionally biased region" description="Basic and acidic residues" evidence="1">
    <location>
        <begin position="1238"/>
        <end position="1262"/>
    </location>
</feature>
<feature type="compositionally biased region" description="Basic and acidic residues" evidence="1">
    <location>
        <begin position="160"/>
        <end position="186"/>
    </location>
</feature>
<feature type="compositionally biased region" description="Basic residues" evidence="1">
    <location>
        <begin position="1054"/>
        <end position="1063"/>
    </location>
</feature>
<feature type="region of interest" description="Disordered" evidence="1">
    <location>
        <begin position="765"/>
        <end position="800"/>
    </location>
</feature>
<dbReference type="Proteomes" id="UP000005206">
    <property type="component" value="Chromosome 1"/>
</dbReference>
<protein>
    <submittedName>
        <fullName evidence="2">Uncharacterized protein</fullName>
    </submittedName>
</protein>
<dbReference type="RefSeq" id="XP_003049881.1">
    <property type="nucleotide sequence ID" value="XM_003049835.1"/>
</dbReference>
<feature type="compositionally biased region" description="Basic and acidic residues" evidence="1">
    <location>
        <begin position="1075"/>
        <end position="1086"/>
    </location>
</feature>
<dbReference type="EMBL" id="GG698901">
    <property type="protein sequence ID" value="EEU44168.1"/>
    <property type="molecule type" value="Genomic_DNA"/>
</dbReference>
<evidence type="ECO:0000256" key="1">
    <source>
        <dbReference type="SAM" id="MobiDB-lite"/>
    </source>
</evidence>
<feature type="compositionally biased region" description="Acidic residues" evidence="1">
    <location>
        <begin position="1"/>
        <end position="24"/>
    </location>
</feature>
<gene>
    <name evidence="2" type="ORF">NECHADRAFT_74275</name>
</gene>
<dbReference type="OMA" id="VCNIFRT"/>
<sequence length="1351" mass="156317">MGEPMEEDPLPQVGEEEAVPEPQEETTTPTTDPALARRRKRLLAFLLAVAELFGEKHPQLRLRELCEGLTRDDESTLETRPGDFGTRYLPRDDESDVSDSEGPPTMGPWDQASLRLMAGPSAQIPYDEENPAQVPELEPTKNKPLIPAFVISTRTPLTSPEEKEKDTTSDKQPPETDRGPARDIRSEEEYNSGWLRNFAGDRSRALPDFNLYPYKGWKIEPPQVLLSRAKNFLADEDVNRTVEWDRKFAELAEYFSYLLHNWKGERWGADLHECIDMLHAHRVFEDYHYGRPKLNLDFPDKWEIKIWRLPRVPGHHVVVDDEEDMGERKLLFNPIRAVHDVHYEMPPDVLKKYVEEYGQDAEYFWSSSHGVEPRPERLSDQDPNNRRFNMVECENNAYEKSILKNMQETCSQLKSQPRPPAEQVEGTPDTNSLRQFAWFRGTRRAALQQCLGQFGNAENAAVCNQWRAIILPPPKKPKQPDAGVLFTTMQVADIPEKEARDPFSYTLAHKWYLTADQWWGAWMRPHSIKESYGERLWMKRKEAIMELPHNFRGPYVIDYFDKDMRKTRELLNKCQFIWDRLDDKEKHFNREFLTRIVKCVWEGLRSGEGSYLEQGSLVRNDGTTPVPHIRPLEEELLRFILEPSVNAAMFGIKQGADTGGREDDGISPNLGAHGRLFEERVDEMLNDISHDSFFHPTAGPNSQDFMEVLNRDCDGPMKRYRFSRKEAIKYALALKKKGKIYANKDLVVRRPKVDFHPEERIRWLESDNEVEPPPPVEPKRGPVKTVAKDDDSVTISTDVSTEISEPESVDLGPYAKGLPKLANIRSWVETILDRQAVGTDMEKTLVLFEGLGYRLGRTLRDLREQHAKDLKSLTPEKRQQNRDYVWRIYRWWEKDLPLRANDPKWNPNMTDNCWRIRLTPKFCDAIKMAEPEAYQEPWDRESLCIDDSNWPASDMLLRGIVREAYENKSMLFPTRVTRRIDDTGKTITSEPRREPVWSFGHPERCGKGPRFWDIDRWPLHLQTEETRELIESSGPDDSVCVVPPSLGRKPLERTKKKRTKGRRRFGEEVEEGQEKEEVTWESKGKGRAHDDSLLQLGQPFGFTFQDQAQIRRRFKPGTPEYWLGDTPLQKQRIEERIKSGLVGSEKPRSCWRQRLAGLLGSKENDPTALPYVNPRNIPRSKPLPSETEKDSPMLPPVSPGGIHSLRVPPLPAKVGDQLGSKPRRKKTDSRMNPPHLVETAKDDGQEDRRRDSDMIDFPRDSSKLVPVTPPPPPPPPEIKQAESSTAEPRKVAPTGQRRRNSRPMESQRLELEIVEPEEDELQRPIRDPEDEALYRALHQEFYDPYAEHGSH</sequence>
<keyword evidence="3" id="KW-1185">Reference proteome</keyword>
<feature type="region of interest" description="Disordered" evidence="1">
    <location>
        <begin position="1161"/>
        <end position="1330"/>
    </location>
</feature>
<feature type="region of interest" description="Disordered" evidence="1">
    <location>
        <begin position="151"/>
        <end position="186"/>
    </location>
</feature>
<evidence type="ECO:0000313" key="2">
    <source>
        <dbReference type="EMBL" id="EEU44168.1"/>
    </source>
</evidence>
<dbReference type="GeneID" id="9677233"/>
<dbReference type="HOGENOM" id="CLU_004198_1_0_1"/>
<feature type="region of interest" description="Disordered" evidence="1">
    <location>
        <begin position="1029"/>
        <end position="1086"/>
    </location>
</feature>
<feature type="region of interest" description="Disordered" evidence="1">
    <location>
        <begin position="72"/>
        <end position="111"/>
    </location>
</feature>
<dbReference type="InParanoid" id="C7YWE6"/>
<feature type="region of interest" description="Disordered" evidence="1">
    <location>
        <begin position="1"/>
        <end position="36"/>
    </location>
</feature>
<organism evidence="2 3">
    <name type="scientific">Fusarium vanettenii (strain ATCC MYA-4622 / CBS 123669 / FGSC 9596 / NRRL 45880 / 77-13-4)</name>
    <name type="common">Fusarium solani subsp. pisi</name>
    <dbReference type="NCBI Taxonomy" id="660122"/>
    <lineage>
        <taxon>Eukaryota</taxon>
        <taxon>Fungi</taxon>
        <taxon>Dikarya</taxon>
        <taxon>Ascomycota</taxon>
        <taxon>Pezizomycotina</taxon>
        <taxon>Sordariomycetes</taxon>
        <taxon>Hypocreomycetidae</taxon>
        <taxon>Hypocreales</taxon>
        <taxon>Nectriaceae</taxon>
        <taxon>Fusarium</taxon>
        <taxon>Fusarium solani species complex</taxon>
        <taxon>Fusarium vanettenii</taxon>
    </lineage>
</organism>
<feature type="compositionally biased region" description="Low complexity" evidence="1">
    <location>
        <begin position="25"/>
        <end position="34"/>
    </location>
</feature>
<dbReference type="STRING" id="660122.C7YWE6"/>
<dbReference type="VEuPathDB" id="FungiDB:NECHADRAFT_74275"/>
<dbReference type="OrthoDB" id="5422628at2759"/>
<proteinExistence type="predicted"/>
<feature type="compositionally biased region" description="Pro residues" evidence="1">
    <location>
        <begin position="1267"/>
        <end position="1277"/>
    </location>
</feature>
<accession>C7YWE6</accession>